<dbReference type="AlphaFoldDB" id="A0AAV4Y788"/>
<reference evidence="1 2" key="1">
    <citation type="submission" date="2021-06" db="EMBL/GenBank/DDBJ databases">
        <title>Caerostris extrusa draft genome.</title>
        <authorList>
            <person name="Kono N."/>
            <person name="Arakawa K."/>
        </authorList>
    </citation>
    <scope>NUCLEOTIDE SEQUENCE [LARGE SCALE GENOMIC DNA]</scope>
</reference>
<keyword evidence="2" id="KW-1185">Reference proteome</keyword>
<accession>A0AAV4Y788</accession>
<comment type="caution">
    <text evidence="1">The sequence shown here is derived from an EMBL/GenBank/DDBJ whole genome shotgun (WGS) entry which is preliminary data.</text>
</comment>
<proteinExistence type="predicted"/>
<sequence>MFQGPITEDYHDNHPFLYLAAHPYPQTKNYERASREGEDAIHLAVTAIFRGARIKFRRVLARLTVIYGVTEYRLEVSVIGLFA</sequence>
<protein>
    <submittedName>
        <fullName evidence="1">Uncharacterized protein</fullName>
    </submittedName>
</protein>
<evidence type="ECO:0000313" key="2">
    <source>
        <dbReference type="Proteomes" id="UP001054945"/>
    </source>
</evidence>
<evidence type="ECO:0000313" key="1">
    <source>
        <dbReference type="EMBL" id="GIZ02306.1"/>
    </source>
</evidence>
<name>A0AAV4Y788_CAEEX</name>
<dbReference type="EMBL" id="BPLR01018794">
    <property type="protein sequence ID" value="GIZ02306.1"/>
    <property type="molecule type" value="Genomic_DNA"/>
</dbReference>
<dbReference type="Proteomes" id="UP001054945">
    <property type="component" value="Unassembled WGS sequence"/>
</dbReference>
<organism evidence="1 2">
    <name type="scientific">Caerostris extrusa</name>
    <name type="common">Bark spider</name>
    <name type="synonym">Caerostris bankana</name>
    <dbReference type="NCBI Taxonomy" id="172846"/>
    <lineage>
        <taxon>Eukaryota</taxon>
        <taxon>Metazoa</taxon>
        <taxon>Ecdysozoa</taxon>
        <taxon>Arthropoda</taxon>
        <taxon>Chelicerata</taxon>
        <taxon>Arachnida</taxon>
        <taxon>Araneae</taxon>
        <taxon>Araneomorphae</taxon>
        <taxon>Entelegynae</taxon>
        <taxon>Araneoidea</taxon>
        <taxon>Araneidae</taxon>
        <taxon>Caerostris</taxon>
    </lineage>
</organism>
<gene>
    <name evidence="1" type="ORF">CEXT_599881</name>
</gene>